<dbReference type="SUPFAM" id="SSF50814">
    <property type="entry name" value="Lipocalins"/>
    <property type="match status" value="1"/>
</dbReference>
<dbReference type="Proteomes" id="UP001597383">
    <property type="component" value="Unassembled WGS sequence"/>
</dbReference>
<sequence length="143" mass="16681">MNRQVMVELITTIDDNGHKEYSKTKQKGTYYQKNNLDVLTFEEQTEDERTIKNMITIQQGKVSIKRSGVVSMHQKFHTKQTTENVFRHPHGNIHMETFTDTIHSQPLGLSNAGRLKIDYTVKLNGQDERKHTLELTYDEEDSQ</sequence>
<evidence type="ECO:0000313" key="2">
    <source>
        <dbReference type="Proteomes" id="UP001597383"/>
    </source>
</evidence>
<dbReference type="InterPro" id="IPR015231">
    <property type="entry name" value="DUF1934"/>
</dbReference>
<gene>
    <name evidence="1" type="ORF">ACFSJF_08925</name>
</gene>
<dbReference type="Pfam" id="PF09148">
    <property type="entry name" value="DUF1934"/>
    <property type="match status" value="1"/>
</dbReference>
<dbReference type="RefSeq" id="WP_377556387.1">
    <property type="nucleotide sequence ID" value="NZ_JBHUHQ010000015.1"/>
</dbReference>
<proteinExistence type="predicted"/>
<comment type="caution">
    <text evidence="1">The sequence shown here is derived from an EMBL/GenBank/DDBJ whole genome shotgun (WGS) entry which is preliminary data.</text>
</comment>
<name>A0ABW4W021_9BACI</name>
<organism evidence="1 2">
    <name type="scientific">Ornithinibacillus salinisoli</name>
    <dbReference type="NCBI Taxonomy" id="1848459"/>
    <lineage>
        <taxon>Bacteria</taxon>
        <taxon>Bacillati</taxon>
        <taxon>Bacillota</taxon>
        <taxon>Bacilli</taxon>
        <taxon>Bacillales</taxon>
        <taxon>Bacillaceae</taxon>
        <taxon>Ornithinibacillus</taxon>
    </lineage>
</organism>
<accession>A0ABW4W021</accession>
<protein>
    <submittedName>
        <fullName evidence="1">DUF1934 domain-containing protein</fullName>
    </submittedName>
</protein>
<reference evidence="2" key="1">
    <citation type="journal article" date="2019" name="Int. J. Syst. Evol. Microbiol.">
        <title>The Global Catalogue of Microorganisms (GCM) 10K type strain sequencing project: providing services to taxonomists for standard genome sequencing and annotation.</title>
        <authorList>
            <consortium name="The Broad Institute Genomics Platform"/>
            <consortium name="The Broad Institute Genome Sequencing Center for Infectious Disease"/>
            <person name="Wu L."/>
            <person name="Ma J."/>
        </authorList>
    </citation>
    <scope>NUCLEOTIDE SEQUENCE [LARGE SCALE GENOMIC DNA]</scope>
    <source>
        <strain evidence="2">R28</strain>
    </source>
</reference>
<keyword evidence="2" id="KW-1185">Reference proteome</keyword>
<dbReference type="EMBL" id="JBHUHQ010000015">
    <property type="protein sequence ID" value="MFD2044386.1"/>
    <property type="molecule type" value="Genomic_DNA"/>
</dbReference>
<dbReference type="Gene3D" id="2.40.128.20">
    <property type="match status" value="1"/>
</dbReference>
<evidence type="ECO:0000313" key="1">
    <source>
        <dbReference type="EMBL" id="MFD2044386.1"/>
    </source>
</evidence>
<dbReference type="InterPro" id="IPR012674">
    <property type="entry name" value="Calycin"/>
</dbReference>